<comment type="caution">
    <text evidence="1">The sequence shown here is derived from an EMBL/GenBank/DDBJ whole genome shotgun (WGS) entry which is preliminary data.</text>
</comment>
<gene>
    <name evidence="1" type="ORF">NUW54_g8767</name>
</gene>
<accession>A0ACC1PAX8</accession>
<keyword evidence="2" id="KW-1185">Reference proteome</keyword>
<organism evidence="1 2">
    <name type="scientific">Trametes sanguinea</name>
    <dbReference type="NCBI Taxonomy" id="158606"/>
    <lineage>
        <taxon>Eukaryota</taxon>
        <taxon>Fungi</taxon>
        <taxon>Dikarya</taxon>
        <taxon>Basidiomycota</taxon>
        <taxon>Agaricomycotina</taxon>
        <taxon>Agaricomycetes</taxon>
        <taxon>Polyporales</taxon>
        <taxon>Polyporaceae</taxon>
        <taxon>Trametes</taxon>
    </lineage>
</organism>
<protein>
    <submittedName>
        <fullName evidence="1">Uncharacterized protein</fullName>
    </submittedName>
</protein>
<dbReference type="Proteomes" id="UP001144978">
    <property type="component" value="Unassembled WGS sequence"/>
</dbReference>
<dbReference type="EMBL" id="JANSHE010002786">
    <property type="protein sequence ID" value="KAJ2989489.1"/>
    <property type="molecule type" value="Genomic_DNA"/>
</dbReference>
<reference evidence="1" key="1">
    <citation type="submission" date="2022-08" db="EMBL/GenBank/DDBJ databases">
        <title>Genome Sequence of Pycnoporus sanguineus.</title>
        <authorList>
            <person name="Buettner E."/>
        </authorList>
    </citation>
    <scope>NUCLEOTIDE SEQUENCE</scope>
    <source>
        <strain evidence="1">CG-C14</strain>
    </source>
</reference>
<name>A0ACC1PAX8_9APHY</name>
<sequence length="110" mass="12472">MLPSALLYPPAALHTISVTPMPATDVLLVYTVLSLLLRNRSSEVGEKERLDDESYVRQAANRPLWVKCRNIGEQMFEDRSTYMGVKKHVPRHRDVMLSVPAMLNGFPNGY</sequence>
<proteinExistence type="predicted"/>
<evidence type="ECO:0000313" key="1">
    <source>
        <dbReference type="EMBL" id="KAJ2989489.1"/>
    </source>
</evidence>
<evidence type="ECO:0000313" key="2">
    <source>
        <dbReference type="Proteomes" id="UP001144978"/>
    </source>
</evidence>